<dbReference type="GO" id="GO:0004096">
    <property type="term" value="F:catalase activity"/>
    <property type="evidence" value="ECO:0007669"/>
    <property type="project" value="UniProtKB-UniRule"/>
</dbReference>
<dbReference type="Proteomes" id="UP000250088">
    <property type="component" value="Chromosome"/>
</dbReference>
<dbReference type="Pfam" id="PF00141">
    <property type="entry name" value="peroxidase"/>
    <property type="match status" value="2"/>
</dbReference>
<name>A0A2Z2HY33_9EURY</name>
<comment type="PTM">
    <text evidence="9">Formation of the three residue Trp-Tyr-Met cross-link is important for the catalase, but not the peroxidase activity of the enzyme.</text>
</comment>
<dbReference type="RefSeq" id="WP_086889594.1">
    <property type="nucleotide sequence ID" value="NZ_CP019893.1"/>
</dbReference>
<comment type="subunit">
    <text evidence="9">Homodimer or homotetramer.</text>
</comment>
<dbReference type="FunFam" id="1.10.420.10:FF:000004">
    <property type="entry name" value="Catalase-peroxidase"/>
    <property type="match status" value="1"/>
</dbReference>
<dbReference type="Gene3D" id="1.10.520.10">
    <property type="match status" value="2"/>
</dbReference>
<evidence type="ECO:0000256" key="2">
    <source>
        <dbReference type="ARBA" id="ARBA00022617"/>
    </source>
</evidence>
<dbReference type="InterPro" id="IPR019794">
    <property type="entry name" value="Peroxidases_AS"/>
</dbReference>
<keyword evidence="3 9" id="KW-0479">Metal-binding</keyword>
<evidence type="ECO:0000256" key="1">
    <source>
        <dbReference type="ARBA" id="ARBA00022559"/>
    </source>
</evidence>
<comment type="cofactor">
    <cofactor evidence="9">
        <name>heme b</name>
        <dbReference type="ChEBI" id="CHEBI:60344"/>
    </cofactor>
    <text evidence="9">Binds 1 heme b (iron(II)-protoporphyrin IX) group per dimer.</text>
</comment>
<comment type="catalytic activity">
    <reaction evidence="7 9 10">
        <text>2 H2O2 = O2 + 2 H2O</text>
        <dbReference type="Rhea" id="RHEA:20309"/>
        <dbReference type="ChEBI" id="CHEBI:15377"/>
        <dbReference type="ChEBI" id="CHEBI:15379"/>
        <dbReference type="ChEBI" id="CHEBI:16240"/>
        <dbReference type="EC" id="1.11.1.21"/>
    </reaction>
</comment>
<evidence type="ECO:0000256" key="6">
    <source>
        <dbReference type="ARBA" id="ARBA00023324"/>
    </source>
</evidence>
<comment type="caution">
    <text evidence="9">Lacks conserved residue(s) required for the propagation of feature annotation.</text>
</comment>
<feature type="site" description="Transition state stabilizer" evidence="9">
    <location>
        <position position="74"/>
    </location>
</feature>
<dbReference type="GeneID" id="32895771"/>
<keyword evidence="2 9" id="KW-0349">Heme</keyword>
<dbReference type="PANTHER" id="PTHR30555">
    <property type="entry name" value="HYDROPEROXIDASE I, BIFUNCTIONAL CATALASE-PEROXIDASE"/>
    <property type="match status" value="1"/>
</dbReference>
<feature type="active site" description="Proton acceptor" evidence="9">
    <location>
        <position position="78"/>
    </location>
</feature>
<dbReference type="GO" id="GO:0005829">
    <property type="term" value="C:cytosol"/>
    <property type="evidence" value="ECO:0007669"/>
    <property type="project" value="TreeGrafter"/>
</dbReference>
<dbReference type="CDD" id="cd00649">
    <property type="entry name" value="catalase_peroxidase_1"/>
    <property type="match status" value="1"/>
</dbReference>
<dbReference type="PRINTS" id="PR00460">
    <property type="entry name" value="BPEROXIDASE"/>
</dbReference>
<dbReference type="FunFam" id="1.10.520.10:FF:000002">
    <property type="entry name" value="Catalase-peroxidase"/>
    <property type="match status" value="1"/>
</dbReference>
<dbReference type="InterPro" id="IPR002016">
    <property type="entry name" value="Haem_peroxidase"/>
</dbReference>
<comment type="catalytic activity">
    <reaction evidence="8 9 10">
        <text>H2O2 + AH2 = A + 2 H2O</text>
        <dbReference type="Rhea" id="RHEA:30275"/>
        <dbReference type="ChEBI" id="CHEBI:13193"/>
        <dbReference type="ChEBI" id="CHEBI:15377"/>
        <dbReference type="ChEBI" id="CHEBI:16240"/>
        <dbReference type="ChEBI" id="CHEBI:17499"/>
        <dbReference type="EC" id="1.11.1.21"/>
    </reaction>
</comment>
<evidence type="ECO:0000256" key="9">
    <source>
        <dbReference type="HAMAP-Rule" id="MF_01961"/>
    </source>
</evidence>
<dbReference type="GO" id="GO:0042744">
    <property type="term" value="P:hydrogen peroxide catabolic process"/>
    <property type="evidence" value="ECO:0007669"/>
    <property type="project" value="UniProtKB-KW"/>
</dbReference>
<dbReference type="PROSITE" id="PS50873">
    <property type="entry name" value="PEROXIDASE_4"/>
    <property type="match status" value="1"/>
</dbReference>
<organism evidence="13 14">
    <name type="scientific">Natrarchaeobaculum aegyptiacum</name>
    <dbReference type="NCBI Taxonomy" id="745377"/>
    <lineage>
        <taxon>Archaea</taxon>
        <taxon>Methanobacteriati</taxon>
        <taxon>Methanobacteriota</taxon>
        <taxon>Stenosarchaea group</taxon>
        <taxon>Halobacteria</taxon>
        <taxon>Halobacteriales</taxon>
        <taxon>Natrialbaceae</taxon>
        <taxon>Natrarchaeobaculum</taxon>
    </lineage>
</organism>
<reference evidence="14" key="1">
    <citation type="submission" date="2017-02" db="EMBL/GenBank/DDBJ databases">
        <title>Natronthermophilus aegyptiacus gen. nov.,sp. nov., an aerobic, extremely halophilic alkalithermophilic archaeon isolated from the athalassohaline Wadi An Natrun, Egypt.</title>
        <authorList>
            <person name="Zhao B."/>
        </authorList>
    </citation>
    <scope>NUCLEOTIDE SEQUENCE [LARGE SCALE GENOMIC DNA]</scope>
    <source>
        <strain evidence="14">JW/NM-HA 15</strain>
    </source>
</reference>
<comment type="similarity">
    <text evidence="9 10">Belongs to the peroxidase family. Peroxidase/catalase subfamily.</text>
</comment>
<dbReference type="KEGG" id="naj:B1756_16815"/>
<dbReference type="PANTHER" id="PTHR30555:SF0">
    <property type="entry name" value="CATALASE-PEROXIDASE"/>
    <property type="match status" value="1"/>
</dbReference>
<proteinExistence type="inferred from homology"/>
<evidence type="ECO:0000256" key="8">
    <source>
        <dbReference type="ARBA" id="ARBA00051651"/>
    </source>
</evidence>
<dbReference type="HAMAP" id="MF_01961">
    <property type="entry name" value="Catal_peroxid"/>
    <property type="match status" value="1"/>
</dbReference>
<gene>
    <name evidence="9" type="primary">katG</name>
    <name evidence="13" type="ORF">B1756_16815</name>
</gene>
<feature type="compositionally biased region" description="Acidic residues" evidence="11">
    <location>
        <begin position="159"/>
        <end position="176"/>
    </location>
</feature>
<feature type="binding site" description="axial binding residue" evidence="9">
    <location>
        <position position="241"/>
    </location>
    <ligand>
        <name>heme b</name>
        <dbReference type="ChEBI" id="CHEBI:60344"/>
    </ligand>
    <ligandPart>
        <name>Fe</name>
        <dbReference type="ChEBI" id="CHEBI:18248"/>
    </ligandPart>
</feature>
<evidence type="ECO:0000313" key="14">
    <source>
        <dbReference type="Proteomes" id="UP000250088"/>
    </source>
</evidence>
<keyword evidence="14" id="KW-1185">Reference proteome</keyword>
<keyword evidence="4 9" id="KW-0560">Oxidoreductase</keyword>
<feature type="domain" description="Plant heme peroxidase family profile" evidence="12">
    <location>
        <begin position="111"/>
        <end position="387"/>
    </location>
</feature>
<dbReference type="GO" id="GO:0070301">
    <property type="term" value="P:cellular response to hydrogen peroxide"/>
    <property type="evidence" value="ECO:0007669"/>
    <property type="project" value="TreeGrafter"/>
</dbReference>
<keyword evidence="5 9" id="KW-0408">Iron</keyword>
<evidence type="ECO:0000256" key="5">
    <source>
        <dbReference type="ARBA" id="ARBA00023004"/>
    </source>
</evidence>
<evidence type="ECO:0000256" key="7">
    <source>
        <dbReference type="ARBA" id="ARBA00049145"/>
    </source>
</evidence>
<dbReference type="PRINTS" id="PR00458">
    <property type="entry name" value="PEROXIDASE"/>
</dbReference>
<feature type="cross-link" description="Tryptophyl-tyrosyl-methioninium (Tyr-Met) (with Trp-77)" evidence="9">
    <location>
        <begin position="200"/>
        <end position="226"/>
    </location>
</feature>
<dbReference type="Gene3D" id="1.10.420.10">
    <property type="entry name" value="Peroxidase, domain 2"/>
    <property type="match status" value="2"/>
</dbReference>
<dbReference type="PROSITE" id="PS00436">
    <property type="entry name" value="PEROXIDASE_2"/>
    <property type="match status" value="1"/>
</dbReference>
<accession>A0A2Z2HY33</accession>
<dbReference type="SUPFAM" id="SSF48113">
    <property type="entry name" value="Heme-dependent peroxidases"/>
    <property type="match status" value="2"/>
</dbReference>
<dbReference type="CDD" id="cd08200">
    <property type="entry name" value="catalase_peroxidase_2"/>
    <property type="match status" value="1"/>
</dbReference>
<evidence type="ECO:0000259" key="12">
    <source>
        <dbReference type="PROSITE" id="PS50873"/>
    </source>
</evidence>
<dbReference type="NCBIfam" id="NF011635">
    <property type="entry name" value="PRK15061.1"/>
    <property type="match status" value="1"/>
</dbReference>
<dbReference type="AlphaFoldDB" id="A0A2Z2HY33"/>
<dbReference type="InterPro" id="IPR010255">
    <property type="entry name" value="Haem_peroxidase_sf"/>
</dbReference>
<evidence type="ECO:0000256" key="4">
    <source>
        <dbReference type="ARBA" id="ARBA00023002"/>
    </source>
</evidence>
<dbReference type="GO" id="GO:0046872">
    <property type="term" value="F:metal ion binding"/>
    <property type="evidence" value="ECO:0007669"/>
    <property type="project" value="UniProtKB-KW"/>
</dbReference>
<evidence type="ECO:0000256" key="3">
    <source>
        <dbReference type="ARBA" id="ARBA00022723"/>
    </source>
</evidence>
<dbReference type="InterPro" id="IPR000763">
    <property type="entry name" value="Catalase_peroxidase"/>
</dbReference>
<dbReference type="GO" id="GO:0020037">
    <property type="term" value="F:heme binding"/>
    <property type="evidence" value="ECO:0007669"/>
    <property type="project" value="InterPro"/>
</dbReference>
<evidence type="ECO:0000256" key="10">
    <source>
        <dbReference type="RuleBase" id="RU003451"/>
    </source>
</evidence>
<keyword evidence="1 9" id="KW-0575">Peroxidase</keyword>
<keyword evidence="6 9" id="KW-0376">Hydrogen peroxide</keyword>
<feature type="region of interest" description="Disordered" evidence="11">
    <location>
        <begin position="157"/>
        <end position="185"/>
    </location>
</feature>
<protein>
    <recommendedName>
        <fullName evidence="9 10">Catalase-peroxidase</fullName>
        <shortName evidence="9">CP</shortName>
        <ecNumber evidence="9 10">1.11.1.21</ecNumber>
    </recommendedName>
    <alternativeName>
        <fullName evidence="9">Peroxidase/catalase</fullName>
    </alternativeName>
</protein>
<dbReference type="NCBIfam" id="TIGR00198">
    <property type="entry name" value="cat_per_HPI"/>
    <property type="match status" value="1"/>
</dbReference>
<evidence type="ECO:0000313" key="13">
    <source>
        <dbReference type="EMBL" id="ARS91225.1"/>
    </source>
</evidence>
<dbReference type="EC" id="1.11.1.21" evidence="9 10"/>
<evidence type="ECO:0000256" key="11">
    <source>
        <dbReference type="SAM" id="MobiDB-lite"/>
    </source>
</evidence>
<dbReference type="EMBL" id="CP019893">
    <property type="protein sequence ID" value="ARS91225.1"/>
    <property type="molecule type" value="Genomic_DNA"/>
</dbReference>
<sequence>MTGSNHDWWPEQLNLKILDQNGRPVDPRDDDFDYAEEFEKLDLDEVKADIEDVLTTSQDWWPADYGHYGPLIIRMAWHSAGTYRTTDGRGGATGGRQRFAPLNSWPDNVNLDKARRVLWPVKQKYGRSLSWADLLVLAGNVALESMGFETYGFAGGREDDFEPDEGVDWGPEEEWLGSERHDDEGELEGDLAADHMGLIYVNPEGPGGDPDPEKSAEYIRQSFGRMAMNDEETVALIAGGHEFGKVHGAAPDDNLGPDPEGAPIEQQGLGWENEYGSGKGDDTITSGLEGPWTESPIEWNHDFLENLFEYEWELDESPAGAYQWSPVDEEAQDAAPAAHDPEGSQTPMMLTTDLALKKDPDYREIAERFYENPEELEEAFAKAWFKLIHRDMGPKERYLGPEVPEEDFLWQDPIPDADYELVGEAEIDELKDEILASELSISQLVKTAWASASTYRDSDKRGGANGGRIRLEPQKNWEVNEPEELATVLSTLEEIQSEFNGSRSDDVRISLADLIVLGGCAAVEQAAADAGYDVDVPFEPGRTDATQEQTDVESFEWLEPDADGFRNYFTEGDVMDRSAEELLVDRADLLDLTAPEMTALVGGMRALDANYQNSDLGVFTDEPETLNNDFFETVLDMGYEWDAADEDELVFELRDRETGDVEYEASRVDLVFGSNSRLRAIAEVYGAADGEEQFVQDFVDAWHKVMMLDRFDLE</sequence>
<dbReference type="OrthoDB" id="358790at2157"/>
<comment type="function">
    <text evidence="9">Bifunctional enzyme with both catalase and broad-spectrum peroxidase activity.</text>
</comment>